<dbReference type="InterPro" id="IPR016047">
    <property type="entry name" value="M23ase_b-sheet_dom"/>
</dbReference>
<feature type="chain" id="PRO_5007832825" evidence="3">
    <location>
        <begin position="23"/>
        <end position="410"/>
    </location>
</feature>
<dbReference type="Pfam" id="PF01551">
    <property type="entry name" value="Peptidase_M23"/>
    <property type="match status" value="1"/>
</dbReference>
<evidence type="ECO:0000313" key="5">
    <source>
        <dbReference type="EMBL" id="KZS41394.1"/>
    </source>
</evidence>
<proteinExistence type="predicted"/>
<comment type="caution">
    <text evidence="5">The sequence shown here is derived from an EMBL/GenBank/DDBJ whole genome shotgun (WGS) entry which is preliminary data.</text>
</comment>
<dbReference type="Gene3D" id="6.10.250.3150">
    <property type="match status" value="1"/>
</dbReference>
<evidence type="ECO:0000313" key="6">
    <source>
        <dbReference type="Proteomes" id="UP000076715"/>
    </source>
</evidence>
<dbReference type="InterPro" id="IPR050570">
    <property type="entry name" value="Cell_wall_metabolism_enzyme"/>
</dbReference>
<keyword evidence="6" id="KW-1185">Reference proteome</keyword>
<dbReference type="InterPro" id="IPR011055">
    <property type="entry name" value="Dup_hybrid_motif"/>
</dbReference>
<protein>
    <submittedName>
        <fullName evidence="5">Peptidase M23</fullName>
    </submittedName>
</protein>
<evidence type="ECO:0000256" key="1">
    <source>
        <dbReference type="ARBA" id="ARBA00022729"/>
    </source>
</evidence>
<dbReference type="EMBL" id="LQRT01000005">
    <property type="protein sequence ID" value="KZS41394.1"/>
    <property type="molecule type" value="Genomic_DNA"/>
</dbReference>
<dbReference type="CDD" id="cd12797">
    <property type="entry name" value="M23_peptidase"/>
    <property type="match status" value="1"/>
</dbReference>
<organism evidence="5 6">
    <name type="scientific">Aquimarina aggregata</name>
    <dbReference type="NCBI Taxonomy" id="1642818"/>
    <lineage>
        <taxon>Bacteria</taxon>
        <taxon>Pseudomonadati</taxon>
        <taxon>Bacteroidota</taxon>
        <taxon>Flavobacteriia</taxon>
        <taxon>Flavobacteriales</taxon>
        <taxon>Flavobacteriaceae</taxon>
        <taxon>Aquimarina</taxon>
    </lineage>
</organism>
<dbReference type="STRING" id="1642818.AWE51_22075"/>
<dbReference type="AlphaFoldDB" id="A0A162CS73"/>
<feature type="coiled-coil region" evidence="2">
    <location>
        <begin position="20"/>
        <end position="57"/>
    </location>
</feature>
<dbReference type="GO" id="GO:0004222">
    <property type="term" value="F:metalloendopeptidase activity"/>
    <property type="evidence" value="ECO:0007669"/>
    <property type="project" value="TreeGrafter"/>
</dbReference>
<dbReference type="Proteomes" id="UP000076715">
    <property type="component" value="Unassembled WGS sequence"/>
</dbReference>
<sequence length="410" mass="47480">MRVLKVTYLIGLLLCMCTPSFAQSKKQQQLEEERQRLREEIQQMIELRENNKLKERSVLDEVETINSQINTRQNLIKITNQQANLLTREINVNFKKMEAYRTELKALKEDYAKMVIKSYKSKSHQSRIMFLLSSSDFAQAYKRLQYMKQYNEHRKDQADRIESDTQELQRLNANLSNQKEDKQRLIAENRDAQEKLKEEKKEQQVLMASIRKKRGTYTKQIKKKQEQASAIDKAIEKLIREAIARANKKAGKKVTKKGSATTFALTAEAKILADNFTSNKGKLPWPVGTGRVTKKFGRQPHPTLPNIQINSSGVEIETRKGEKARAIFEGEVIAIQKLRGASRLVQIRHGNYITTYYNIENISVKEGQKVATKQSIGQVRVNPTTGRAIMKFLIYQNAKRLNPQTWVYKM</sequence>
<dbReference type="PANTHER" id="PTHR21666:SF289">
    <property type="entry name" value="L-ALA--D-GLU ENDOPEPTIDASE"/>
    <property type="match status" value="1"/>
</dbReference>
<accession>A0A162CS73</accession>
<dbReference type="SUPFAM" id="SSF51261">
    <property type="entry name" value="Duplicated hybrid motif"/>
    <property type="match status" value="1"/>
</dbReference>
<reference evidence="5 6" key="1">
    <citation type="submission" date="2016-01" db="EMBL/GenBank/DDBJ databases">
        <title>The draft genome sequence of Aquimarina sp. RZW4-3-2.</title>
        <authorList>
            <person name="Wang Y."/>
        </authorList>
    </citation>
    <scope>NUCLEOTIDE SEQUENCE [LARGE SCALE GENOMIC DNA]</scope>
    <source>
        <strain evidence="5 6">RZW4-3-2</strain>
    </source>
</reference>
<dbReference type="Gene3D" id="2.70.70.10">
    <property type="entry name" value="Glucose Permease (Domain IIA)"/>
    <property type="match status" value="1"/>
</dbReference>
<evidence type="ECO:0000259" key="4">
    <source>
        <dbReference type="Pfam" id="PF01551"/>
    </source>
</evidence>
<evidence type="ECO:0000256" key="3">
    <source>
        <dbReference type="SAM" id="SignalP"/>
    </source>
</evidence>
<dbReference type="RefSeq" id="WP_066312221.1">
    <property type="nucleotide sequence ID" value="NZ_CANLYS010000007.1"/>
</dbReference>
<evidence type="ECO:0000256" key="2">
    <source>
        <dbReference type="SAM" id="Coils"/>
    </source>
</evidence>
<name>A0A162CS73_9FLAO</name>
<feature type="domain" description="M23ase beta-sheet core" evidence="4">
    <location>
        <begin position="311"/>
        <end position="403"/>
    </location>
</feature>
<feature type="coiled-coil region" evidence="2">
    <location>
        <begin position="154"/>
        <end position="241"/>
    </location>
</feature>
<gene>
    <name evidence="5" type="ORF">AWE51_22075</name>
</gene>
<feature type="signal peptide" evidence="3">
    <location>
        <begin position="1"/>
        <end position="22"/>
    </location>
</feature>
<keyword evidence="1 3" id="KW-0732">Signal</keyword>
<dbReference type="PANTHER" id="PTHR21666">
    <property type="entry name" value="PEPTIDASE-RELATED"/>
    <property type="match status" value="1"/>
</dbReference>
<dbReference type="OrthoDB" id="9815884at2"/>
<keyword evidence="2" id="KW-0175">Coiled coil</keyword>